<feature type="domain" description="Heterokaryon incompatibility" evidence="1">
    <location>
        <begin position="42"/>
        <end position="217"/>
    </location>
</feature>
<dbReference type="PANTHER" id="PTHR24148:SF64">
    <property type="entry name" value="HETEROKARYON INCOMPATIBILITY DOMAIN-CONTAINING PROTEIN"/>
    <property type="match status" value="1"/>
</dbReference>
<evidence type="ECO:0000313" key="3">
    <source>
        <dbReference type="Proteomes" id="UP001201980"/>
    </source>
</evidence>
<keyword evidence="3" id="KW-1185">Reference proteome</keyword>
<dbReference type="Pfam" id="PF06985">
    <property type="entry name" value="HET"/>
    <property type="match status" value="1"/>
</dbReference>
<reference evidence="2" key="1">
    <citation type="submission" date="2022-07" db="EMBL/GenBank/DDBJ databases">
        <title>Draft genome sequence of Zalerion maritima ATCC 34329, a (micro)plastics degrading marine fungus.</title>
        <authorList>
            <person name="Paco A."/>
            <person name="Goncalves M.F.M."/>
            <person name="Rocha-Santos T.A.P."/>
            <person name="Alves A."/>
        </authorList>
    </citation>
    <scope>NUCLEOTIDE SEQUENCE</scope>
    <source>
        <strain evidence="2">ATCC 34329</strain>
    </source>
</reference>
<dbReference type="InterPro" id="IPR010730">
    <property type="entry name" value="HET"/>
</dbReference>
<comment type="caution">
    <text evidence="2">The sequence shown here is derived from an EMBL/GenBank/DDBJ whole genome shotgun (WGS) entry which is preliminary data.</text>
</comment>
<protein>
    <recommendedName>
        <fullName evidence="1">Heterokaryon incompatibility domain-containing protein</fullName>
    </recommendedName>
</protein>
<dbReference type="Pfam" id="PF26639">
    <property type="entry name" value="Het-6_barrel"/>
    <property type="match status" value="1"/>
</dbReference>
<sequence>MAERYQYQYLVTGYIRVLRILSISPEIRFEFDVVSLDSYPHYHALSYVWGTEGPSRAFVDGRYIDITPNLDVCLQHLGEHFETRIWIDALCINQQDNEEKSRQVLNMSRIYGQASRVLVWLGPSSNDSDLAIDSIERYGKLAFEAGLSGLGREYFSTWPDVGDDPERVKVKDTVLALMETAAGAEDSVDRAAERFARIAFAALTNREYFNRVWVKQEVTLAKDSVVLCGHKGTNVDHFHTALLFYGLLLPWEINEWRAGRMERVPGPFSIDELMAAESPYSLLETTHTNSAAGHLFGGRREYQKGTKPSLYYHLDRSFVRDGTSSLRSTNSSDKIFGLLGIARDAEELGIMPDYSKTAEEVYETAARALIRQGHIDILKWCRTARGTLPSWVPNWDTHIRFPWSEDGGKPLFMAAGATLQPKALETTIITPRSILLHGSYVDTITALGSVWVSNLANPFDQTAFRRMVTELKVFLKKCRYSTDQCSNAIWRIPVGDKEMHPTSAYLTRATERAKEQFEVLLSTDMNEQVMIDPFSYQTAMGYNYLARPIISEDGLVGLGPSGTVVGDVIVFFYGGSTPFIVRPRPGMDAGYVLIGEAYVYGAMDGEMMEPGMTETVFELW</sequence>
<accession>A0AAD5RP08</accession>
<dbReference type="EMBL" id="JAKWBI020000168">
    <property type="protein sequence ID" value="KAJ2900630.1"/>
    <property type="molecule type" value="Genomic_DNA"/>
</dbReference>
<dbReference type="Proteomes" id="UP001201980">
    <property type="component" value="Unassembled WGS sequence"/>
</dbReference>
<proteinExistence type="predicted"/>
<dbReference type="InterPro" id="IPR052895">
    <property type="entry name" value="HetReg/Transcr_Mod"/>
</dbReference>
<gene>
    <name evidence="2" type="ORF">MKZ38_002289</name>
</gene>
<name>A0AAD5RP08_9PEZI</name>
<organism evidence="2 3">
    <name type="scientific">Zalerion maritima</name>
    <dbReference type="NCBI Taxonomy" id="339359"/>
    <lineage>
        <taxon>Eukaryota</taxon>
        <taxon>Fungi</taxon>
        <taxon>Dikarya</taxon>
        <taxon>Ascomycota</taxon>
        <taxon>Pezizomycotina</taxon>
        <taxon>Sordariomycetes</taxon>
        <taxon>Lulworthiomycetidae</taxon>
        <taxon>Lulworthiales</taxon>
        <taxon>Lulworthiaceae</taxon>
        <taxon>Zalerion</taxon>
    </lineage>
</organism>
<dbReference type="AlphaFoldDB" id="A0AAD5RP08"/>
<evidence type="ECO:0000259" key="1">
    <source>
        <dbReference type="Pfam" id="PF06985"/>
    </source>
</evidence>
<evidence type="ECO:0000313" key="2">
    <source>
        <dbReference type="EMBL" id="KAJ2900630.1"/>
    </source>
</evidence>
<dbReference type="PANTHER" id="PTHR24148">
    <property type="entry name" value="ANKYRIN REPEAT DOMAIN-CONTAINING PROTEIN 39 HOMOLOG-RELATED"/>
    <property type="match status" value="1"/>
</dbReference>